<dbReference type="InterPro" id="IPR036624">
    <property type="entry name" value="Hcp1-lik_sf"/>
</dbReference>
<proteinExistence type="predicted"/>
<reference evidence="1 2" key="1">
    <citation type="submission" date="2020-11" db="EMBL/GenBank/DDBJ databases">
        <title>Taxonomic investigation of Rahnella spp.</title>
        <authorList>
            <person name="Lee S.D."/>
        </authorList>
    </citation>
    <scope>NUCLEOTIDE SEQUENCE [LARGE SCALE GENOMIC DNA]</scope>
    <source>
        <strain evidence="1 2">SAP-10</strain>
    </source>
</reference>
<comment type="caution">
    <text evidence="1">The sequence shown here is derived from an EMBL/GenBank/DDBJ whole genome shotgun (WGS) entry which is preliminary data.</text>
</comment>
<dbReference type="InterPro" id="IPR052947">
    <property type="entry name" value="T6SS_Hcp1_domain"/>
</dbReference>
<dbReference type="PANTHER" id="PTHR34319:SF6">
    <property type="entry name" value="MAJOR EXPORTED PROTEIN"/>
    <property type="match status" value="1"/>
</dbReference>
<dbReference type="PANTHER" id="PTHR34319">
    <property type="entry name" value="MAJOR EXPORTED PROTEIN"/>
    <property type="match status" value="1"/>
</dbReference>
<dbReference type="InterPro" id="IPR008514">
    <property type="entry name" value="T6SS_Hcp"/>
</dbReference>
<evidence type="ECO:0000313" key="2">
    <source>
        <dbReference type="Proteomes" id="UP000600307"/>
    </source>
</evidence>
<organism evidence="1 2">
    <name type="scientific">Rahnella victoriana</name>
    <dbReference type="NCBI Taxonomy" id="1510570"/>
    <lineage>
        <taxon>Bacteria</taxon>
        <taxon>Pseudomonadati</taxon>
        <taxon>Pseudomonadota</taxon>
        <taxon>Gammaproteobacteria</taxon>
        <taxon>Enterobacterales</taxon>
        <taxon>Yersiniaceae</taxon>
        <taxon>Rahnella</taxon>
    </lineage>
</organism>
<dbReference type="RefSeq" id="WP_195816657.1">
    <property type="nucleotide sequence ID" value="NZ_JADOBH010000001.1"/>
</dbReference>
<protein>
    <submittedName>
        <fullName evidence="1">Type VI secretion system tube protein Hcp</fullName>
    </submittedName>
</protein>
<accession>A0ABS0DKB3</accession>
<dbReference type="Pfam" id="PF05638">
    <property type="entry name" value="T6SS_HCP"/>
    <property type="match status" value="1"/>
</dbReference>
<dbReference type="SUPFAM" id="SSF141452">
    <property type="entry name" value="Hcp1-like"/>
    <property type="match status" value="1"/>
</dbReference>
<dbReference type="EMBL" id="JADOBH010000001">
    <property type="protein sequence ID" value="MBF7954348.1"/>
    <property type="molecule type" value="Genomic_DNA"/>
</dbReference>
<dbReference type="Proteomes" id="UP000600307">
    <property type="component" value="Unassembled WGS sequence"/>
</dbReference>
<keyword evidence="2" id="KW-1185">Reference proteome</keyword>
<dbReference type="Gene3D" id="2.30.110.20">
    <property type="entry name" value="Hcp1-like"/>
    <property type="match status" value="1"/>
</dbReference>
<sequence length="163" mass="18795">MGIPVYMFLDDDGGNIIKGGVDIRGREYSVEVLGLHHSVHIPTDNHNGKFTGTCQHLPFLIEKEIDSSSPYLYKALSTGQTLKRVELKYYRINDAGQEVVYFTILLENVRVVNLMPVMFDIKDASKERFNHMEIAEFRYEKITWKYVDGNIQYADAWNERATA</sequence>
<dbReference type="NCBIfam" id="TIGR03344">
    <property type="entry name" value="VI_effect_Hcp1"/>
    <property type="match status" value="1"/>
</dbReference>
<gene>
    <name evidence="1" type="primary">hcp</name>
    <name evidence="1" type="ORF">IV431_02125</name>
</gene>
<name>A0ABS0DKB3_9GAMM</name>
<evidence type="ECO:0000313" key="1">
    <source>
        <dbReference type="EMBL" id="MBF7954348.1"/>
    </source>
</evidence>